<feature type="region of interest" description="Disordered" evidence="2">
    <location>
        <begin position="446"/>
        <end position="465"/>
    </location>
</feature>
<reference evidence="4 6" key="2">
    <citation type="journal article" date="2013" name="Nature">
        <title>Insights into bilaterian evolution from three spiralian genomes.</title>
        <authorList>
            <person name="Simakov O."/>
            <person name="Marletaz F."/>
            <person name="Cho S.J."/>
            <person name="Edsinger-Gonzales E."/>
            <person name="Havlak P."/>
            <person name="Hellsten U."/>
            <person name="Kuo D.H."/>
            <person name="Larsson T."/>
            <person name="Lv J."/>
            <person name="Arendt D."/>
            <person name="Savage R."/>
            <person name="Osoegawa K."/>
            <person name="de Jong P."/>
            <person name="Grimwood J."/>
            <person name="Chapman J.A."/>
            <person name="Shapiro H."/>
            <person name="Aerts A."/>
            <person name="Otillar R.P."/>
            <person name="Terry A.Y."/>
            <person name="Boore J.L."/>
            <person name="Grigoriev I.V."/>
            <person name="Lindberg D.R."/>
            <person name="Seaver E.C."/>
            <person name="Weisblat D.A."/>
            <person name="Putnam N.H."/>
            <person name="Rokhsar D.S."/>
        </authorList>
    </citation>
    <scope>NUCLEOTIDE SEQUENCE</scope>
</reference>
<dbReference type="RefSeq" id="XP_009018552.1">
    <property type="nucleotide sequence ID" value="XM_009020304.1"/>
</dbReference>
<dbReference type="eggNOG" id="KOG3508">
    <property type="taxonomic scope" value="Eukaryota"/>
</dbReference>
<dbReference type="GO" id="GO:0005096">
    <property type="term" value="F:GTPase activator activity"/>
    <property type="evidence" value="ECO:0007669"/>
    <property type="project" value="UniProtKB-KW"/>
</dbReference>
<dbReference type="Gene3D" id="1.10.506.10">
    <property type="entry name" value="GTPase Activation - p120gap, domain 1"/>
    <property type="match status" value="3"/>
</dbReference>
<feature type="region of interest" description="Disordered" evidence="2">
    <location>
        <begin position="72"/>
        <end position="98"/>
    </location>
</feature>
<dbReference type="PANTHER" id="PTHR10194:SF146">
    <property type="entry name" value="RAS GTPASE-ACTIVATING PROTEIN 1"/>
    <property type="match status" value="1"/>
</dbReference>
<feature type="compositionally biased region" description="Low complexity" evidence="2">
    <location>
        <begin position="86"/>
        <end position="98"/>
    </location>
</feature>
<dbReference type="InterPro" id="IPR001936">
    <property type="entry name" value="RasGAP_dom"/>
</dbReference>
<dbReference type="InParanoid" id="T1F747"/>
<protein>
    <recommendedName>
        <fullName evidence="3">Ras-GAP domain-containing protein</fullName>
    </recommendedName>
</protein>
<dbReference type="OrthoDB" id="1562946at2759"/>
<evidence type="ECO:0000256" key="1">
    <source>
        <dbReference type="ARBA" id="ARBA00022468"/>
    </source>
</evidence>
<organism evidence="5 6">
    <name type="scientific">Helobdella robusta</name>
    <name type="common">Californian leech</name>
    <dbReference type="NCBI Taxonomy" id="6412"/>
    <lineage>
        <taxon>Eukaryota</taxon>
        <taxon>Metazoa</taxon>
        <taxon>Spiralia</taxon>
        <taxon>Lophotrochozoa</taxon>
        <taxon>Annelida</taxon>
        <taxon>Clitellata</taxon>
        <taxon>Hirudinea</taxon>
        <taxon>Rhynchobdellida</taxon>
        <taxon>Glossiphoniidae</taxon>
        <taxon>Helobdella</taxon>
    </lineage>
</organism>
<keyword evidence="1" id="KW-0343">GTPase activation</keyword>
<dbReference type="InterPro" id="IPR039360">
    <property type="entry name" value="Ras_GTPase"/>
</dbReference>
<accession>T1F747</accession>
<dbReference type="Proteomes" id="UP000015101">
    <property type="component" value="Unassembled WGS sequence"/>
</dbReference>
<name>T1F747_HELRO</name>
<proteinExistence type="predicted"/>
<dbReference type="EnsemblMetazoa" id="HelroT173701">
    <property type="protein sequence ID" value="HelroP173701"/>
    <property type="gene ID" value="HelroG173701"/>
</dbReference>
<dbReference type="GeneID" id="20204646"/>
<dbReference type="InterPro" id="IPR008936">
    <property type="entry name" value="Rho_GTPase_activation_prot"/>
</dbReference>
<dbReference type="EMBL" id="KB096633">
    <property type="protein sequence ID" value="ESO03404.1"/>
    <property type="molecule type" value="Genomic_DNA"/>
</dbReference>
<evidence type="ECO:0000313" key="4">
    <source>
        <dbReference type="EMBL" id="ESO03404.1"/>
    </source>
</evidence>
<dbReference type="HOGENOM" id="CLU_451230_0_0_1"/>
<gene>
    <name evidence="5" type="primary">20204646</name>
    <name evidence="4" type="ORF">HELRODRAFT_173701</name>
</gene>
<reference evidence="6" key="1">
    <citation type="submission" date="2012-12" db="EMBL/GenBank/DDBJ databases">
        <authorList>
            <person name="Hellsten U."/>
            <person name="Grimwood J."/>
            <person name="Chapman J.A."/>
            <person name="Shapiro H."/>
            <person name="Aerts A."/>
            <person name="Otillar R.P."/>
            <person name="Terry A.Y."/>
            <person name="Boore J.L."/>
            <person name="Simakov O."/>
            <person name="Marletaz F."/>
            <person name="Cho S.-J."/>
            <person name="Edsinger-Gonzales E."/>
            <person name="Havlak P."/>
            <person name="Kuo D.-H."/>
            <person name="Larsson T."/>
            <person name="Lv J."/>
            <person name="Arendt D."/>
            <person name="Savage R."/>
            <person name="Osoegawa K."/>
            <person name="de Jong P."/>
            <person name="Lindberg D.R."/>
            <person name="Seaver E.C."/>
            <person name="Weisblat D.A."/>
            <person name="Putnam N.H."/>
            <person name="Grigoriev I.V."/>
            <person name="Rokhsar D.S."/>
        </authorList>
    </citation>
    <scope>NUCLEOTIDE SEQUENCE</scope>
</reference>
<evidence type="ECO:0000313" key="6">
    <source>
        <dbReference type="Proteomes" id="UP000015101"/>
    </source>
</evidence>
<dbReference type="PROSITE" id="PS50018">
    <property type="entry name" value="RAS_GTPASE_ACTIV_2"/>
    <property type="match status" value="1"/>
</dbReference>
<dbReference type="FunCoup" id="T1F747">
    <property type="interactions" value="1627"/>
</dbReference>
<evidence type="ECO:0000259" key="3">
    <source>
        <dbReference type="PROSITE" id="PS50018"/>
    </source>
</evidence>
<dbReference type="AlphaFoldDB" id="T1F747"/>
<dbReference type="PANTHER" id="PTHR10194">
    <property type="entry name" value="RAS GTPASE-ACTIVATING PROTEINS"/>
    <property type="match status" value="1"/>
</dbReference>
<dbReference type="STRING" id="6412.T1F747"/>
<evidence type="ECO:0000256" key="2">
    <source>
        <dbReference type="SAM" id="MobiDB-lite"/>
    </source>
</evidence>
<dbReference type="CTD" id="20204646"/>
<dbReference type="SUPFAM" id="SSF50729">
    <property type="entry name" value="PH domain-like"/>
    <property type="match status" value="1"/>
</dbReference>
<dbReference type="InterPro" id="IPR011993">
    <property type="entry name" value="PH-like_dom_sf"/>
</dbReference>
<dbReference type="Gene3D" id="2.30.29.30">
    <property type="entry name" value="Pleckstrin-homology domain (PH domain)/Phosphotyrosine-binding domain (PTB)"/>
    <property type="match status" value="1"/>
</dbReference>
<dbReference type="EMBL" id="AMQM01004682">
    <property type="status" value="NOT_ANNOTATED_CDS"/>
    <property type="molecule type" value="Genomic_DNA"/>
</dbReference>
<dbReference type="SMART" id="SM00323">
    <property type="entry name" value="RasGAP"/>
    <property type="match status" value="1"/>
</dbReference>
<reference evidence="5" key="3">
    <citation type="submission" date="2015-06" db="UniProtKB">
        <authorList>
            <consortium name="EnsemblMetazoa"/>
        </authorList>
    </citation>
    <scope>IDENTIFICATION</scope>
</reference>
<dbReference type="KEGG" id="hro:HELRODRAFT_173701"/>
<evidence type="ECO:0000313" key="5">
    <source>
        <dbReference type="EnsemblMetazoa" id="HelroP173701"/>
    </source>
</evidence>
<sequence length="550" mass="61377">MYFVLNGTEQQLFYFDNEKRSKPNSLIELSHSYLYPVHDSLFGRPNVFQLVSKDMNPESLCYLCSDTSDQAQPLSSSSSVPPPSLSSPQSHSPCGRSLSSSATAATAAVVNLSPSLALSSSTLSPSSSSPPTSSATAAAAMTSSSSSCLTHLRSLNIKIFSLNCSNAKLVTHAYCVVSLNEVKTCRTQVCSDDKLEKCWDEAFLIEFVVVVVPSIRFDLNDLEAYTEDRWYNMRFTNAPLRTPEKCSIRLSMHYNYEIIMPLSEYSTLKGMLLLDDLEFVQSLVNVCDSKNQDRQLLATSLLQLFRHENKETLLIRKFLEIDVDAAETKETLFRRDSFGTSLMSKYMNAVGSDFLKNATSGIVNKVMGNKYTTEQCNQTGLEQEKEINALLSELVDSIVASSVYVPFTLKDICHHLMIKLSQKWPNDVNVKRKAIRVSISNFEQSIGSIGTKPHQDSTNDHTNNFGPDNRRRIILFLDEVSSMPRGSSSHPPTSIDTARCLATIHQICNMHKEQFNELTTTQPYAKKVITVTDMLNKREQHINTSPSNAV</sequence>
<keyword evidence="6" id="KW-1185">Reference proteome</keyword>
<dbReference type="SUPFAM" id="SSF48350">
    <property type="entry name" value="GTPase activation domain, GAP"/>
    <property type="match status" value="1"/>
</dbReference>
<feature type="domain" description="Ras-GAP" evidence="3">
    <location>
        <begin position="293"/>
        <end position="485"/>
    </location>
</feature>